<reference evidence="3 4" key="1">
    <citation type="journal article" date="2024" name="Proc. Natl. Acad. Sci. U.S.A.">
        <title>The evolutionary genomics of adaptation to stress in wild rhizobium bacteria.</title>
        <authorList>
            <person name="Kehlet-Delgado H."/>
            <person name="Montoya A.P."/>
            <person name="Jensen K.T."/>
            <person name="Wendlandt C.E."/>
            <person name="Dexheimer C."/>
            <person name="Roberts M."/>
            <person name="Torres Martinez L."/>
            <person name="Friesen M.L."/>
            <person name="Griffitts J.S."/>
            <person name="Porter S.S."/>
        </authorList>
    </citation>
    <scope>NUCLEOTIDE SEQUENCE [LARGE SCALE GENOMIC DNA]</scope>
    <source>
        <strain evidence="3 4">M0641</strain>
    </source>
</reference>
<protein>
    <submittedName>
        <fullName evidence="3">Pilus assembly protein</fullName>
    </submittedName>
</protein>
<name>A0ABV1YS61_9HYPH</name>
<dbReference type="EMBL" id="JAMYQB010000001">
    <property type="protein sequence ID" value="MER9402532.1"/>
    <property type="molecule type" value="Genomic_DNA"/>
</dbReference>
<evidence type="ECO:0000313" key="4">
    <source>
        <dbReference type="Proteomes" id="UP001433071"/>
    </source>
</evidence>
<evidence type="ECO:0000259" key="2">
    <source>
        <dbReference type="Pfam" id="PF07811"/>
    </source>
</evidence>
<dbReference type="RefSeq" id="WP_352555267.1">
    <property type="nucleotide sequence ID" value="NZ_JAMYQB010000001.1"/>
</dbReference>
<keyword evidence="4" id="KW-1185">Reference proteome</keyword>
<sequence>MGDVLDGRLDEDSGREIAKGKAGRVTFTRRFLGDRRGSTAMEFAMLAIPFALLVFAILESCISFAGQEVMANITDDVARQVRTGQLKPASLTGTKLRDLICTRLEIMVAKTCPGLLVDLREYPTFADAATAGFKIVNGEIVLTQGANSMSFAVTPGLAESKNMLRVFYKWPVMTDFMAKSMANLKDGNTLHFASVTWQNEPFDD</sequence>
<keyword evidence="1" id="KW-0812">Transmembrane</keyword>
<keyword evidence="1" id="KW-1133">Transmembrane helix</keyword>
<evidence type="ECO:0000256" key="1">
    <source>
        <dbReference type="SAM" id="Phobius"/>
    </source>
</evidence>
<feature type="domain" description="TadE-like" evidence="2">
    <location>
        <begin position="37"/>
        <end position="79"/>
    </location>
</feature>
<feature type="transmembrane region" description="Helical" evidence="1">
    <location>
        <begin position="39"/>
        <end position="58"/>
    </location>
</feature>
<organism evidence="3 4">
    <name type="scientific">Mesorhizobium caraganae</name>
    <dbReference type="NCBI Taxonomy" id="483206"/>
    <lineage>
        <taxon>Bacteria</taxon>
        <taxon>Pseudomonadati</taxon>
        <taxon>Pseudomonadota</taxon>
        <taxon>Alphaproteobacteria</taxon>
        <taxon>Hyphomicrobiales</taxon>
        <taxon>Phyllobacteriaceae</taxon>
        <taxon>Mesorhizobium</taxon>
    </lineage>
</organism>
<dbReference type="Pfam" id="PF07811">
    <property type="entry name" value="TadE"/>
    <property type="match status" value="1"/>
</dbReference>
<comment type="caution">
    <text evidence="3">The sequence shown here is derived from an EMBL/GenBank/DDBJ whole genome shotgun (WGS) entry which is preliminary data.</text>
</comment>
<dbReference type="Proteomes" id="UP001433071">
    <property type="component" value="Unassembled WGS sequence"/>
</dbReference>
<dbReference type="InterPro" id="IPR012495">
    <property type="entry name" value="TadE-like_dom"/>
</dbReference>
<accession>A0ABV1YS61</accession>
<proteinExistence type="predicted"/>
<keyword evidence="1" id="KW-0472">Membrane</keyword>
<gene>
    <name evidence="3" type="ORF">NKI36_00560</name>
</gene>
<evidence type="ECO:0000313" key="3">
    <source>
        <dbReference type="EMBL" id="MER9402532.1"/>
    </source>
</evidence>